<dbReference type="EMBL" id="LIST01000012">
    <property type="protein sequence ID" value="KOX93274.1"/>
    <property type="molecule type" value="Genomic_DNA"/>
</dbReference>
<sequence>MTCDVCGSRCHGRRCSICEGIASAEDQVVDAETFECPSCGRETSGEDVDCYRCRGDSDD</sequence>
<keyword evidence="2" id="KW-1185">Reference proteome</keyword>
<evidence type="ECO:0000313" key="2">
    <source>
        <dbReference type="Proteomes" id="UP000037747"/>
    </source>
</evidence>
<dbReference type="PATRIC" id="fig|1705389.3.peg.2932"/>
<name>A0A0N0BP15_9EURY</name>
<dbReference type="RefSeq" id="WP_053773173.1">
    <property type="nucleotide sequence ID" value="NZ_LIST01000012.1"/>
</dbReference>
<evidence type="ECO:0000313" key="1">
    <source>
        <dbReference type="EMBL" id="KOX93274.1"/>
    </source>
</evidence>
<proteinExistence type="predicted"/>
<dbReference type="Proteomes" id="UP000037747">
    <property type="component" value="Unassembled WGS sequence"/>
</dbReference>
<gene>
    <name evidence="1" type="ORF">AMR74_16675</name>
</gene>
<organism evidence="1 2">
    <name type="scientific">Halorubrum tropicale</name>
    <dbReference type="NCBI Taxonomy" id="1765655"/>
    <lineage>
        <taxon>Archaea</taxon>
        <taxon>Methanobacteriati</taxon>
        <taxon>Methanobacteriota</taxon>
        <taxon>Stenosarchaea group</taxon>
        <taxon>Halobacteria</taxon>
        <taxon>Halobacteriales</taxon>
        <taxon>Haloferacaceae</taxon>
        <taxon>Halorubrum</taxon>
    </lineage>
</organism>
<accession>A0A0N0BP15</accession>
<comment type="caution">
    <text evidence="1">The sequence shown here is derived from an EMBL/GenBank/DDBJ whole genome shotgun (WGS) entry which is preliminary data.</text>
</comment>
<protein>
    <submittedName>
        <fullName evidence="1">Uncharacterized protein</fullName>
    </submittedName>
</protein>
<dbReference type="OrthoDB" id="259822at2157"/>
<reference evidence="1 2" key="1">
    <citation type="submission" date="2015-08" db="EMBL/GenBank/DDBJ databases">
        <title>Genomes of Isolates from Cabo Rojo, PR.</title>
        <authorList>
            <person name="Sanchez-Nieves R.L."/>
            <person name="Montalvo-Rodriguez R."/>
        </authorList>
    </citation>
    <scope>NUCLEOTIDE SEQUENCE [LARGE SCALE GENOMIC DNA]</scope>
    <source>
        <strain evidence="1 2">5</strain>
    </source>
</reference>
<dbReference type="STRING" id="1765655.AMR74_16675"/>
<dbReference type="AlphaFoldDB" id="A0A0N0BP15"/>